<comment type="caution">
    <text evidence="1">The sequence shown here is derived from an EMBL/GenBank/DDBJ whole genome shotgun (WGS) entry which is preliminary data.</text>
</comment>
<dbReference type="Proteomes" id="UP000177941">
    <property type="component" value="Unassembled WGS sequence"/>
</dbReference>
<name>A0A1G1XCH3_9BACT</name>
<proteinExistence type="predicted"/>
<accession>A0A1G1XCH3</accession>
<sequence length="297" mass="33941">MGLALPALRLIAREHRKKPLKGPILTIGRQCVYATVSDIQTMLVEEGLQSQVIPNNFDIATNIPAWKDSPLKKYTSDRVFFQLLTGHPSVALDISNYEGAEYVWDLNNPIPDYLKHVFGTVIDSGSLEHVFNVSEALMNMNRLTAPDGRIIHFTPANNYLEHGFYQFSPTLFTDYYGVNNFKKIACTLMEQPLLDGNKNWSMWQWNFNRPYTNIISKRMVVIFVSAQKQETSTEEIIPQQGQYSHHGEGGRTGEFIMPKWQMNIIESTSPWIISLAKRILGKDLKIKPWGLRHTGKL</sequence>
<organism evidence="1 2">
    <name type="scientific">Candidatus Andersenbacteria bacterium RIFCSPHIGHO2_12_FULL_45_11b</name>
    <dbReference type="NCBI Taxonomy" id="1797282"/>
    <lineage>
        <taxon>Bacteria</taxon>
        <taxon>Candidatus Anderseniibacteriota</taxon>
    </lineage>
</organism>
<dbReference type="SUPFAM" id="SSF53335">
    <property type="entry name" value="S-adenosyl-L-methionine-dependent methyltransferases"/>
    <property type="match status" value="1"/>
</dbReference>
<dbReference type="InterPro" id="IPR029063">
    <property type="entry name" value="SAM-dependent_MTases_sf"/>
</dbReference>
<reference evidence="1 2" key="1">
    <citation type="journal article" date="2016" name="Nat. Commun.">
        <title>Thousands of microbial genomes shed light on interconnected biogeochemical processes in an aquifer system.</title>
        <authorList>
            <person name="Anantharaman K."/>
            <person name="Brown C.T."/>
            <person name="Hug L.A."/>
            <person name="Sharon I."/>
            <person name="Castelle C.J."/>
            <person name="Probst A.J."/>
            <person name="Thomas B.C."/>
            <person name="Singh A."/>
            <person name="Wilkins M.J."/>
            <person name="Karaoz U."/>
            <person name="Brodie E.L."/>
            <person name="Williams K.H."/>
            <person name="Hubbard S.S."/>
            <person name="Banfield J.F."/>
        </authorList>
    </citation>
    <scope>NUCLEOTIDE SEQUENCE [LARGE SCALE GENOMIC DNA]</scope>
</reference>
<dbReference type="Gene3D" id="3.40.50.150">
    <property type="entry name" value="Vaccinia Virus protein VP39"/>
    <property type="match status" value="1"/>
</dbReference>
<evidence type="ECO:0008006" key="3">
    <source>
        <dbReference type="Google" id="ProtNLM"/>
    </source>
</evidence>
<evidence type="ECO:0000313" key="2">
    <source>
        <dbReference type="Proteomes" id="UP000177941"/>
    </source>
</evidence>
<gene>
    <name evidence="1" type="ORF">A3E36_02060</name>
</gene>
<protein>
    <recommendedName>
        <fullName evidence="3">Methyltransferase type 11 domain-containing protein</fullName>
    </recommendedName>
</protein>
<dbReference type="AlphaFoldDB" id="A0A1G1XCH3"/>
<dbReference type="EMBL" id="MHHS01000013">
    <property type="protein sequence ID" value="OGY37290.1"/>
    <property type="molecule type" value="Genomic_DNA"/>
</dbReference>
<evidence type="ECO:0000313" key="1">
    <source>
        <dbReference type="EMBL" id="OGY37290.1"/>
    </source>
</evidence>